<dbReference type="SMART" id="SM00248">
    <property type="entry name" value="ANK"/>
    <property type="match status" value="3"/>
</dbReference>
<evidence type="ECO:0000313" key="2">
    <source>
        <dbReference type="EMBL" id="RHZ43110.1"/>
    </source>
</evidence>
<dbReference type="AlphaFoldDB" id="A0A397G4N6"/>
<dbReference type="InterPro" id="IPR036770">
    <property type="entry name" value="Ankyrin_rpt-contain_sf"/>
</dbReference>
<dbReference type="Proteomes" id="UP000215305">
    <property type="component" value="Unassembled WGS sequence"/>
</dbReference>
<dbReference type="STRING" id="41047.A0A397G4N6"/>
<evidence type="ECO:0000256" key="1">
    <source>
        <dbReference type="PROSITE-ProRule" id="PRU00023"/>
    </source>
</evidence>
<name>A0A397G4N6_ASPTH</name>
<dbReference type="PROSITE" id="PS50297">
    <property type="entry name" value="ANK_REP_REGION"/>
    <property type="match status" value="1"/>
</dbReference>
<comment type="caution">
    <text evidence="2">The sequence shown here is derived from an EMBL/GenBank/DDBJ whole genome shotgun (WGS) entry which is preliminary data.</text>
</comment>
<protein>
    <submittedName>
        <fullName evidence="2">Uncharacterized protein</fullName>
    </submittedName>
</protein>
<dbReference type="EMBL" id="NKHU02000516">
    <property type="protein sequence ID" value="RHZ43110.1"/>
    <property type="molecule type" value="Genomic_DNA"/>
</dbReference>
<dbReference type="PANTHER" id="PTHR24121:SF21">
    <property type="entry name" value="ANKYRIN REPEAT FAMILY PROTEIN"/>
    <property type="match status" value="1"/>
</dbReference>
<proteinExistence type="predicted"/>
<feature type="repeat" description="ANK" evidence="1">
    <location>
        <begin position="274"/>
        <end position="306"/>
    </location>
</feature>
<sequence>MSQLPPEVHFEVLDHLLWAQQPLLHSNLCAARKYAFSSIDHARIMTEYFRHERNKRRLLDIPNQSQIWDGWLDANRYAQTPTAALGTGPEPDVLTGVIYSNCIPCFHLLRDHIHFPFDRYNDFGYSFLGLALLLGHHEIARGIANRINNQGHITGRANVKLTGGQGQKIITLAAQTGDRLIFEPILDQIQPDLVDYYIRLTVGKHERAHLCRDSTVALAHQLLEDRCNIADGVDSNSQDTSWHYGVENPHGTEFMKFLFCNRTPQVRLDQPNANGETPLMKAVRSGSLDIVRWLIDICADVEYEGARGTTAAHLAAELQINESITMLEILLPHAQINSGHQTAAGTIFHALVDGVRSAEGELSNNTTLGHSARIQLHQQCYDRVDKKYRVLRRYGIDQTLTNAANHTAAQYALSFGLGDLATYINREPECA</sequence>
<dbReference type="Pfam" id="PF12796">
    <property type="entry name" value="Ank_2"/>
    <property type="match status" value="1"/>
</dbReference>
<dbReference type="GeneID" id="38122840"/>
<keyword evidence="3" id="KW-1185">Reference proteome</keyword>
<keyword evidence="1" id="KW-0040">ANK repeat</keyword>
<dbReference type="OrthoDB" id="4504353at2759"/>
<accession>A0A397G4N6</accession>
<dbReference type="PANTHER" id="PTHR24121">
    <property type="entry name" value="NO MECHANORECEPTOR POTENTIAL C, ISOFORM D-RELATED"/>
    <property type="match status" value="1"/>
</dbReference>
<dbReference type="InterPro" id="IPR002110">
    <property type="entry name" value="Ankyrin_rpt"/>
</dbReference>
<organism evidence="2 3">
    <name type="scientific">Aspergillus thermomutatus</name>
    <name type="common">Neosartorya pseudofischeri</name>
    <dbReference type="NCBI Taxonomy" id="41047"/>
    <lineage>
        <taxon>Eukaryota</taxon>
        <taxon>Fungi</taxon>
        <taxon>Dikarya</taxon>
        <taxon>Ascomycota</taxon>
        <taxon>Pezizomycotina</taxon>
        <taxon>Eurotiomycetes</taxon>
        <taxon>Eurotiomycetidae</taxon>
        <taxon>Eurotiales</taxon>
        <taxon>Aspergillaceae</taxon>
        <taxon>Aspergillus</taxon>
        <taxon>Aspergillus subgen. Fumigati</taxon>
    </lineage>
</organism>
<dbReference type="Gene3D" id="1.25.40.20">
    <property type="entry name" value="Ankyrin repeat-containing domain"/>
    <property type="match status" value="1"/>
</dbReference>
<dbReference type="PROSITE" id="PS50088">
    <property type="entry name" value="ANK_REPEAT"/>
    <property type="match status" value="1"/>
</dbReference>
<evidence type="ECO:0000313" key="3">
    <source>
        <dbReference type="Proteomes" id="UP000215305"/>
    </source>
</evidence>
<gene>
    <name evidence="2" type="ORF">CDV56_100866</name>
</gene>
<dbReference type="SUPFAM" id="SSF48403">
    <property type="entry name" value="Ankyrin repeat"/>
    <property type="match status" value="1"/>
</dbReference>
<reference evidence="2" key="1">
    <citation type="submission" date="2018-08" db="EMBL/GenBank/DDBJ databases">
        <title>Draft genome sequence of azole-resistant Aspergillus thermomutatus (Neosartorya pseudofischeri) strain HMR AF 39, isolated from a human nasal aspirate.</title>
        <authorList>
            <person name="Parent-Michaud M."/>
            <person name="Dufresne P.J."/>
            <person name="Fournier E."/>
            <person name="Martineau C."/>
            <person name="Moreira S."/>
            <person name="Perkins V."/>
            <person name="De Repentigny L."/>
            <person name="Dufresne S.F."/>
        </authorList>
    </citation>
    <scope>NUCLEOTIDE SEQUENCE [LARGE SCALE GENOMIC DNA]</scope>
    <source>
        <strain evidence="2">HMR AF 39</strain>
    </source>
</reference>
<dbReference type="RefSeq" id="XP_026609503.1">
    <property type="nucleotide sequence ID" value="XM_026754485.1"/>
</dbReference>
<dbReference type="VEuPathDB" id="FungiDB:CDV56_100866"/>